<sequence>MKKFFSPEVKIALVAVLAIIVLFFGLQFLKGLSLFSNSTHYQMKFNDISGVTPTTPIFANGVKVGTVRDINYDYNNPNNPILVDVNIEKDMKLPIDTHADILSDIMGNTKVNLILGKSKEILAENGFINGQINDGSLGQMKTILPSIEKMLPKIDSILANVNNLLADPAMKGTLHNFDKISSELTISAKQLNLIMAKVNTDLPILSSKANNLLINANNVMANANNGISEAQEVMKGAGGVVRNLRNQLDGIDISVTMAKINTILEDINTFTTNIKNNKGSLGLLINDPTLYYNLNSTMKSADSLLINFKRYPKRYIHFSVFGSKNK</sequence>
<name>A0A096AXD8_9BACT</name>
<dbReference type="OrthoDB" id="9769132at2"/>
<organism evidence="2 3">
    <name type="scientific">Prevotella amnii DNF00058</name>
    <dbReference type="NCBI Taxonomy" id="1401066"/>
    <lineage>
        <taxon>Bacteria</taxon>
        <taxon>Pseudomonadati</taxon>
        <taxon>Bacteroidota</taxon>
        <taxon>Bacteroidia</taxon>
        <taxon>Bacteroidales</taxon>
        <taxon>Prevotellaceae</taxon>
        <taxon>Prevotella</taxon>
    </lineage>
</organism>
<dbReference type="Proteomes" id="UP000029614">
    <property type="component" value="Unassembled WGS sequence"/>
</dbReference>
<gene>
    <name evidence="2" type="ORF">HMPREF9302_06390</name>
</gene>
<evidence type="ECO:0000259" key="1">
    <source>
        <dbReference type="Pfam" id="PF02470"/>
    </source>
</evidence>
<protein>
    <submittedName>
        <fullName evidence="2">Mammalian cell entry protein</fullName>
    </submittedName>
</protein>
<dbReference type="PANTHER" id="PTHR33371">
    <property type="entry name" value="INTERMEMBRANE PHOSPHOLIPID TRANSPORT SYSTEM BINDING PROTEIN MLAD-RELATED"/>
    <property type="match status" value="1"/>
</dbReference>
<evidence type="ECO:0000313" key="2">
    <source>
        <dbReference type="EMBL" id="KGF51753.1"/>
    </source>
</evidence>
<dbReference type="PANTHER" id="PTHR33371:SF4">
    <property type="entry name" value="INTERMEMBRANE PHOSPHOLIPID TRANSPORT SYSTEM BINDING PROTEIN MLAD"/>
    <property type="match status" value="1"/>
</dbReference>
<dbReference type="Pfam" id="PF02470">
    <property type="entry name" value="MlaD"/>
    <property type="match status" value="1"/>
</dbReference>
<dbReference type="EMBL" id="JRNU01000025">
    <property type="protein sequence ID" value="KGF51753.1"/>
    <property type="molecule type" value="Genomic_DNA"/>
</dbReference>
<accession>A0A096AXD8</accession>
<dbReference type="InterPro" id="IPR003399">
    <property type="entry name" value="Mce/MlaD"/>
</dbReference>
<evidence type="ECO:0000313" key="3">
    <source>
        <dbReference type="Proteomes" id="UP000029614"/>
    </source>
</evidence>
<comment type="caution">
    <text evidence="2">The sequence shown here is derived from an EMBL/GenBank/DDBJ whole genome shotgun (WGS) entry which is preliminary data.</text>
</comment>
<dbReference type="InterPro" id="IPR052336">
    <property type="entry name" value="MlaD_Phospholipid_Transporter"/>
</dbReference>
<dbReference type="AlphaFoldDB" id="A0A096AXD8"/>
<keyword evidence="3" id="KW-1185">Reference proteome</keyword>
<dbReference type="RefSeq" id="WP_019036194.1">
    <property type="nucleotide sequence ID" value="NZ_JRNU01000025.1"/>
</dbReference>
<feature type="domain" description="Mce/MlaD" evidence="1">
    <location>
        <begin position="38"/>
        <end position="113"/>
    </location>
</feature>
<reference evidence="2 3" key="1">
    <citation type="submission" date="2014-07" db="EMBL/GenBank/DDBJ databases">
        <authorList>
            <person name="McCorrison J."/>
            <person name="Sanka R."/>
            <person name="Torralba M."/>
            <person name="Gillis M."/>
            <person name="Haft D.H."/>
            <person name="Methe B."/>
            <person name="Sutton G."/>
            <person name="Nelson K.E."/>
        </authorList>
    </citation>
    <scope>NUCLEOTIDE SEQUENCE [LARGE SCALE GENOMIC DNA]</scope>
    <source>
        <strain evidence="2 3">DNF00058</strain>
    </source>
</reference>
<proteinExistence type="predicted"/>